<keyword evidence="4 8" id="KW-0863">Zinc-finger</keyword>
<feature type="compositionally biased region" description="Polar residues" evidence="9">
    <location>
        <begin position="140"/>
        <end position="153"/>
    </location>
</feature>
<dbReference type="GO" id="GO:0031519">
    <property type="term" value="C:PcG protein complex"/>
    <property type="evidence" value="ECO:0007669"/>
    <property type="project" value="TreeGrafter"/>
</dbReference>
<feature type="domain" description="C2H2-type" evidence="10">
    <location>
        <begin position="336"/>
        <end position="363"/>
    </location>
</feature>
<keyword evidence="7" id="KW-0539">Nucleus</keyword>
<comment type="caution">
    <text evidence="11">The sequence shown here is derived from an EMBL/GenBank/DDBJ whole genome shotgun (WGS) entry which is preliminary data.</text>
</comment>
<feature type="compositionally biased region" description="Polar residues" evidence="9">
    <location>
        <begin position="250"/>
        <end position="262"/>
    </location>
</feature>
<feature type="region of interest" description="Disordered" evidence="9">
    <location>
        <begin position="211"/>
        <end position="262"/>
    </location>
</feature>
<evidence type="ECO:0000256" key="1">
    <source>
        <dbReference type="ARBA" id="ARBA00004123"/>
    </source>
</evidence>
<dbReference type="InterPro" id="IPR013087">
    <property type="entry name" value="Znf_C2H2_type"/>
</dbReference>
<feature type="compositionally biased region" description="Polar residues" evidence="9">
    <location>
        <begin position="296"/>
        <end position="314"/>
    </location>
</feature>
<feature type="compositionally biased region" description="Basic and acidic residues" evidence="9">
    <location>
        <begin position="474"/>
        <end position="486"/>
    </location>
</feature>
<dbReference type="SUPFAM" id="SSF57667">
    <property type="entry name" value="beta-beta-alpha zinc fingers"/>
    <property type="match status" value="1"/>
</dbReference>
<dbReference type="GO" id="GO:0000785">
    <property type="term" value="C:chromatin"/>
    <property type="evidence" value="ECO:0007669"/>
    <property type="project" value="TreeGrafter"/>
</dbReference>
<dbReference type="AlphaFoldDB" id="A0A4S4N9J8"/>
<proteinExistence type="predicted"/>
<evidence type="ECO:0000313" key="12">
    <source>
        <dbReference type="Proteomes" id="UP000308730"/>
    </source>
</evidence>
<dbReference type="Pfam" id="PF00096">
    <property type="entry name" value="zf-C2H2"/>
    <property type="match status" value="2"/>
</dbReference>
<evidence type="ECO:0000313" key="11">
    <source>
        <dbReference type="EMBL" id="THH32630.1"/>
    </source>
</evidence>
<comment type="subcellular location">
    <subcellularLocation>
        <location evidence="1">Nucleus</location>
    </subcellularLocation>
</comment>
<keyword evidence="3" id="KW-0677">Repeat</keyword>
<dbReference type="Proteomes" id="UP000308730">
    <property type="component" value="Unassembled WGS sequence"/>
</dbReference>
<sequence>MHSENRFQQGSPYFPTTASAQSIQQPTLNATTHHPSFLSEFATWQTPPHSDFTDSPLGTPYSENSSVDGGYYVGAATSTLGYPESSQRTHLPDAAYASIYNTRFDGVFNGSQTAHSVAGDSHVYQFPDLNRHYLGNSDVQTTARGSYGGQQDASLMGYPTRASVSPHTSVQSSLYPVSSRHPFSPSSPSLEHYASNGIPSHTSPVLSPYAYSSRPSSFERLGEPGSPSVVPPLVFDGEAGEEYDDDSECSLPSASSEAPRTGAASLQLSNQYGQHRGNEWAGSFDHTAAFEEIGSPASQESHFEPQSPSPTSDAEFSLESHDGEHSHKHPKKSKMHQCAICQKLFPRPSGLATHMNSHSGARPFKCPIPSCTKSFAVRSNAKRHLRTHGIFPTCEQSSVPAQFTVGFDAPIVSDVPQAGKLPAKLRWVPQSLATRTNVDHLRDVGSDSEDEYPPSCPVVSVPLPVVVPSTPKWNPDDRYHDEERNSYEQVGTSPYLTSQWRALPGPAIASPPAF</sequence>
<evidence type="ECO:0000256" key="5">
    <source>
        <dbReference type="ARBA" id="ARBA00022833"/>
    </source>
</evidence>
<dbReference type="InterPro" id="IPR036236">
    <property type="entry name" value="Znf_C2H2_sf"/>
</dbReference>
<dbReference type="OrthoDB" id="6077919at2759"/>
<keyword evidence="6" id="KW-0238">DNA-binding</keyword>
<evidence type="ECO:0000259" key="10">
    <source>
        <dbReference type="PROSITE" id="PS50157"/>
    </source>
</evidence>
<keyword evidence="5" id="KW-0862">Zinc</keyword>
<evidence type="ECO:0000256" key="2">
    <source>
        <dbReference type="ARBA" id="ARBA00022723"/>
    </source>
</evidence>
<dbReference type="GO" id="GO:0000981">
    <property type="term" value="F:DNA-binding transcription factor activity, RNA polymerase II-specific"/>
    <property type="evidence" value="ECO:0007669"/>
    <property type="project" value="TreeGrafter"/>
</dbReference>
<dbReference type="PROSITE" id="PS50157">
    <property type="entry name" value="ZINC_FINGER_C2H2_2"/>
    <property type="match status" value="2"/>
</dbReference>
<dbReference type="PROSITE" id="PS00028">
    <property type="entry name" value="ZINC_FINGER_C2H2_1"/>
    <property type="match status" value="2"/>
</dbReference>
<dbReference type="SMART" id="SM00355">
    <property type="entry name" value="ZnF_C2H2"/>
    <property type="match status" value="2"/>
</dbReference>
<feature type="region of interest" description="Disordered" evidence="9">
    <location>
        <begin position="296"/>
        <end position="333"/>
    </location>
</feature>
<accession>A0A4S4N9J8</accession>
<feature type="compositionally biased region" description="Acidic residues" evidence="9">
    <location>
        <begin position="238"/>
        <end position="248"/>
    </location>
</feature>
<dbReference type="PANTHER" id="PTHR14003:SF19">
    <property type="entry name" value="YY2 TRANSCRIPTION FACTOR"/>
    <property type="match status" value="1"/>
</dbReference>
<reference evidence="11 12" key="1">
    <citation type="submission" date="2019-02" db="EMBL/GenBank/DDBJ databases">
        <title>Genome sequencing of the rare red list fungi Antrodiella citrinella (Flaviporus citrinellus).</title>
        <authorList>
            <person name="Buettner E."/>
            <person name="Kellner H."/>
        </authorList>
    </citation>
    <scope>NUCLEOTIDE SEQUENCE [LARGE SCALE GENOMIC DNA]</scope>
    <source>
        <strain evidence="11 12">DSM 108506</strain>
    </source>
</reference>
<evidence type="ECO:0000256" key="4">
    <source>
        <dbReference type="ARBA" id="ARBA00022771"/>
    </source>
</evidence>
<organism evidence="11 12">
    <name type="scientific">Antrodiella citrinella</name>
    <dbReference type="NCBI Taxonomy" id="2447956"/>
    <lineage>
        <taxon>Eukaryota</taxon>
        <taxon>Fungi</taxon>
        <taxon>Dikarya</taxon>
        <taxon>Basidiomycota</taxon>
        <taxon>Agaricomycotina</taxon>
        <taxon>Agaricomycetes</taxon>
        <taxon>Polyporales</taxon>
        <taxon>Steccherinaceae</taxon>
        <taxon>Antrodiella</taxon>
    </lineage>
</organism>
<protein>
    <recommendedName>
        <fullName evidence="10">C2H2-type domain-containing protein</fullName>
    </recommendedName>
</protein>
<dbReference type="EMBL" id="SGPM01000018">
    <property type="protein sequence ID" value="THH32630.1"/>
    <property type="molecule type" value="Genomic_DNA"/>
</dbReference>
<evidence type="ECO:0000256" key="9">
    <source>
        <dbReference type="SAM" id="MobiDB-lite"/>
    </source>
</evidence>
<dbReference type="GO" id="GO:0005667">
    <property type="term" value="C:transcription regulator complex"/>
    <property type="evidence" value="ECO:0007669"/>
    <property type="project" value="TreeGrafter"/>
</dbReference>
<feature type="region of interest" description="Disordered" evidence="9">
    <location>
        <begin position="471"/>
        <end position="491"/>
    </location>
</feature>
<feature type="region of interest" description="Disordered" evidence="9">
    <location>
        <begin position="140"/>
        <end position="196"/>
    </location>
</feature>
<name>A0A4S4N9J8_9APHY</name>
<feature type="region of interest" description="Disordered" evidence="9">
    <location>
        <begin position="1"/>
        <end position="22"/>
    </location>
</feature>
<dbReference type="GO" id="GO:0008270">
    <property type="term" value="F:zinc ion binding"/>
    <property type="evidence" value="ECO:0007669"/>
    <property type="project" value="UniProtKB-KW"/>
</dbReference>
<gene>
    <name evidence="11" type="ORF">EUX98_g1563</name>
</gene>
<dbReference type="FunFam" id="3.30.160.60:FF:000045">
    <property type="entry name" value="ZFP69 zinc finger protein B"/>
    <property type="match status" value="1"/>
</dbReference>
<feature type="domain" description="C2H2-type" evidence="10">
    <location>
        <begin position="364"/>
        <end position="388"/>
    </location>
</feature>
<dbReference type="PANTHER" id="PTHR14003">
    <property type="entry name" value="TRANSCRIPTIONAL REPRESSOR PROTEIN YY"/>
    <property type="match status" value="1"/>
</dbReference>
<keyword evidence="2" id="KW-0479">Metal-binding</keyword>
<evidence type="ECO:0000256" key="8">
    <source>
        <dbReference type="PROSITE-ProRule" id="PRU00042"/>
    </source>
</evidence>
<feature type="compositionally biased region" description="Low complexity" evidence="9">
    <location>
        <begin position="176"/>
        <end position="189"/>
    </location>
</feature>
<dbReference type="GO" id="GO:0000978">
    <property type="term" value="F:RNA polymerase II cis-regulatory region sequence-specific DNA binding"/>
    <property type="evidence" value="ECO:0007669"/>
    <property type="project" value="TreeGrafter"/>
</dbReference>
<feature type="compositionally biased region" description="Polar residues" evidence="9">
    <location>
        <begin position="162"/>
        <end position="175"/>
    </location>
</feature>
<keyword evidence="12" id="KW-1185">Reference proteome</keyword>
<dbReference type="Gene3D" id="3.30.160.60">
    <property type="entry name" value="Classic Zinc Finger"/>
    <property type="match status" value="2"/>
</dbReference>
<evidence type="ECO:0000256" key="6">
    <source>
        <dbReference type="ARBA" id="ARBA00023125"/>
    </source>
</evidence>
<evidence type="ECO:0000256" key="3">
    <source>
        <dbReference type="ARBA" id="ARBA00022737"/>
    </source>
</evidence>
<evidence type="ECO:0000256" key="7">
    <source>
        <dbReference type="ARBA" id="ARBA00023242"/>
    </source>
</evidence>